<dbReference type="RefSeq" id="XP_030850591.1">
    <property type="nucleotide sequence ID" value="XM_030994731.1"/>
</dbReference>
<dbReference type="GO" id="GO:0003723">
    <property type="term" value="F:RNA binding"/>
    <property type="evidence" value="ECO:0007669"/>
    <property type="project" value="InterPro"/>
</dbReference>
<evidence type="ECO:0000313" key="7">
    <source>
        <dbReference type="Proteomes" id="UP000007110"/>
    </source>
</evidence>
<dbReference type="InterPro" id="IPR033697">
    <property type="entry name" value="Ribonuclease_T2_eukaryotic"/>
</dbReference>
<sequence>MARISILIILVALCCMNTIEGRSFRELFRQVFEEVEYDKLVLVNTWGPSFCEKANCEIISTYKKNWTIHGLWPFKSNMKNTPIDCTGEFINDEINDIRNEMNLKWPTYKKGGIKINFWKHEYEKHGTCMNDLETFNSPMKYFKNTIKLFDKYNIKKILADGDNAIRPSDTLKYPLAYITNALNKGLGVDPAVYCVERKKIQYLWEIRMCFNKILNPITCGASLVGGGKCNPLKKVLYPTFESKIEKGPPSGPKFMHDIAKMIGREMMRMNEEEEEEEEEEETELWENFMEDGNAEFMVENPFRQNSTAL</sequence>
<dbReference type="InParanoid" id="A0A7M7T374"/>
<comment type="similarity">
    <text evidence="1 4">Belongs to the RNase T2 family.</text>
</comment>
<dbReference type="KEGG" id="spu:105446321"/>
<dbReference type="PROSITE" id="PS00531">
    <property type="entry name" value="RNASE_T2_2"/>
    <property type="match status" value="1"/>
</dbReference>
<dbReference type="CDD" id="cd01061">
    <property type="entry name" value="RNase_T2_euk"/>
    <property type="match status" value="1"/>
</dbReference>
<evidence type="ECO:0000256" key="2">
    <source>
        <dbReference type="ARBA" id="ARBA00023157"/>
    </source>
</evidence>
<feature type="active site" evidence="3">
    <location>
        <position position="69"/>
    </location>
</feature>
<feature type="active site" evidence="3">
    <location>
        <position position="121"/>
    </location>
</feature>
<dbReference type="GO" id="GO:0005576">
    <property type="term" value="C:extracellular region"/>
    <property type="evidence" value="ECO:0000318"/>
    <property type="project" value="GO_Central"/>
</dbReference>
<dbReference type="OMA" id="MQKEWPT"/>
<dbReference type="InterPro" id="IPR033130">
    <property type="entry name" value="RNase_T2_His_AS_2"/>
</dbReference>
<feature type="signal peptide" evidence="5">
    <location>
        <begin position="1"/>
        <end position="21"/>
    </location>
</feature>
<dbReference type="PANTHER" id="PTHR11240">
    <property type="entry name" value="RIBONUCLEASE T2"/>
    <property type="match status" value="1"/>
</dbReference>
<reference evidence="6" key="2">
    <citation type="submission" date="2021-01" db="UniProtKB">
        <authorList>
            <consortium name="EnsemblMetazoa"/>
        </authorList>
    </citation>
    <scope>IDENTIFICATION</scope>
</reference>
<feature type="chain" id="PRO_5029865503" evidence="5">
    <location>
        <begin position="22"/>
        <end position="309"/>
    </location>
</feature>
<keyword evidence="5" id="KW-0732">Signal</keyword>
<keyword evidence="7" id="KW-1185">Reference proteome</keyword>
<evidence type="ECO:0000313" key="6">
    <source>
        <dbReference type="EnsemblMetazoa" id="XP_030850591"/>
    </source>
</evidence>
<evidence type="ECO:0000256" key="3">
    <source>
        <dbReference type="PIRSR" id="PIRSR633697-1"/>
    </source>
</evidence>
<dbReference type="EnsemblMetazoa" id="XM_030994731">
    <property type="protein sequence ID" value="XP_030850591"/>
    <property type="gene ID" value="LOC105446321"/>
</dbReference>
<evidence type="ECO:0000256" key="1">
    <source>
        <dbReference type="ARBA" id="ARBA00007469"/>
    </source>
</evidence>
<evidence type="ECO:0000256" key="4">
    <source>
        <dbReference type="RuleBase" id="RU004328"/>
    </source>
</evidence>
<dbReference type="InterPro" id="IPR018188">
    <property type="entry name" value="RNase_T2_His_AS_1"/>
</dbReference>
<dbReference type="GO" id="GO:0033897">
    <property type="term" value="F:ribonuclease T2 activity"/>
    <property type="evidence" value="ECO:0007669"/>
    <property type="project" value="InterPro"/>
</dbReference>
<dbReference type="PROSITE" id="PS00530">
    <property type="entry name" value="RNASE_T2_1"/>
    <property type="match status" value="1"/>
</dbReference>
<dbReference type="Proteomes" id="UP000007110">
    <property type="component" value="Unassembled WGS sequence"/>
</dbReference>
<name>A0A7M7T374_STRPU</name>
<reference evidence="7" key="1">
    <citation type="submission" date="2015-02" db="EMBL/GenBank/DDBJ databases">
        <title>Genome sequencing for Strongylocentrotus purpuratus.</title>
        <authorList>
            <person name="Murali S."/>
            <person name="Liu Y."/>
            <person name="Vee V."/>
            <person name="English A."/>
            <person name="Wang M."/>
            <person name="Skinner E."/>
            <person name="Han Y."/>
            <person name="Muzny D.M."/>
            <person name="Worley K.C."/>
            <person name="Gibbs R.A."/>
        </authorList>
    </citation>
    <scope>NUCLEOTIDE SEQUENCE</scope>
</reference>
<protein>
    <submittedName>
        <fullName evidence="6">Uncharacterized protein</fullName>
    </submittedName>
</protein>
<dbReference type="GeneID" id="105446321"/>
<dbReference type="Gene3D" id="3.90.730.10">
    <property type="entry name" value="Ribonuclease T2-like"/>
    <property type="match status" value="1"/>
</dbReference>
<feature type="active site" evidence="3">
    <location>
        <position position="125"/>
    </location>
</feature>
<dbReference type="InterPro" id="IPR001568">
    <property type="entry name" value="RNase_T2-like"/>
</dbReference>
<evidence type="ECO:0000256" key="5">
    <source>
        <dbReference type="SAM" id="SignalP"/>
    </source>
</evidence>
<dbReference type="OrthoDB" id="435754at2759"/>
<dbReference type="PANTHER" id="PTHR11240:SF22">
    <property type="entry name" value="RIBONUCLEASE T2"/>
    <property type="match status" value="1"/>
</dbReference>
<proteinExistence type="inferred from homology"/>
<dbReference type="SUPFAM" id="SSF55895">
    <property type="entry name" value="Ribonuclease Rh-like"/>
    <property type="match status" value="1"/>
</dbReference>
<dbReference type="AlphaFoldDB" id="A0A7M7T374"/>
<dbReference type="InterPro" id="IPR036430">
    <property type="entry name" value="RNase_T2-like_sf"/>
</dbReference>
<keyword evidence="2" id="KW-1015">Disulfide bond</keyword>
<accession>A0A7M7T374</accession>
<organism evidence="6 7">
    <name type="scientific">Strongylocentrotus purpuratus</name>
    <name type="common">Purple sea urchin</name>
    <dbReference type="NCBI Taxonomy" id="7668"/>
    <lineage>
        <taxon>Eukaryota</taxon>
        <taxon>Metazoa</taxon>
        <taxon>Echinodermata</taxon>
        <taxon>Eleutherozoa</taxon>
        <taxon>Echinozoa</taxon>
        <taxon>Echinoidea</taxon>
        <taxon>Euechinoidea</taxon>
        <taxon>Echinacea</taxon>
        <taxon>Camarodonta</taxon>
        <taxon>Echinidea</taxon>
        <taxon>Strongylocentrotidae</taxon>
        <taxon>Strongylocentrotus</taxon>
    </lineage>
</organism>
<dbReference type="GO" id="GO:0006401">
    <property type="term" value="P:RNA catabolic process"/>
    <property type="evidence" value="ECO:0000318"/>
    <property type="project" value="GO_Central"/>
</dbReference>
<dbReference type="GO" id="GO:0004521">
    <property type="term" value="F:RNA endonuclease activity"/>
    <property type="evidence" value="ECO:0000318"/>
    <property type="project" value="GO_Central"/>
</dbReference>
<dbReference type="Pfam" id="PF00445">
    <property type="entry name" value="Ribonuclease_T2"/>
    <property type="match status" value="1"/>
</dbReference>